<organism evidence="6 7">
    <name type="scientific">Flavimaricola marinus</name>
    <dbReference type="NCBI Taxonomy" id="1819565"/>
    <lineage>
        <taxon>Bacteria</taxon>
        <taxon>Pseudomonadati</taxon>
        <taxon>Pseudomonadota</taxon>
        <taxon>Alphaproteobacteria</taxon>
        <taxon>Rhodobacterales</taxon>
        <taxon>Paracoccaceae</taxon>
        <taxon>Flavimaricola</taxon>
    </lineage>
</organism>
<proteinExistence type="predicted"/>
<feature type="domain" description="Nudix hydrolase" evidence="5">
    <location>
        <begin position="22"/>
        <end position="151"/>
    </location>
</feature>
<dbReference type="InterPro" id="IPR015797">
    <property type="entry name" value="NUDIX_hydrolase-like_dom_sf"/>
</dbReference>
<dbReference type="AlphaFoldDB" id="A0A238LAV1"/>
<dbReference type="SUPFAM" id="SSF55811">
    <property type="entry name" value="Nudix"/>
    <property type="match status" value="1"/>
</dbReference>
<evidence type="ECO:0000256" key="1">
    <source>
        <dbReference type="ARBA" id="ARBA00001946"/>
    </source>
</evidence>
<evidence type="ECO:0000259" key="5">
    <source>
        <dbReference type="PROSITE" id="PS51462"/>
    </source>
</evidence>
<dbReference type="PANTHER" id="PTHR12629">
    <property type="entry name" value="DIPHOSPHOINOSITOL POLYPHOSPHATE PHOSPHOHYDROLASE"/>
    <property type="match status" value="1"/>
</dbReference>
<evidence type="ECO:0000313" key="7">
    <source>
        <dbReference type="Proteomes" id="UP000201613"/>
    </source>
</evidence>
<protein>
    <submittedName>
        <fullName evidence="6">Diadenosine hexaphosphate hydrolase</fullName>
        <ecNumber evidence="6">3.6.1.61</ecNumber>
    </submittedName>
</protein>
<dbReference type="CDD" id="cd04666">
    <property type="entry name" value="NUDIX_DIPP2_like_Nudt4"/>
    <property type="match status" value="1"/>
</dbReference>
<reference evidence="6 7" key="1">
    <citation type="submission" date="2017-05" db="EMBL/GenBank/DDBJ databases">
        <authorList>
            <person name="Song R."/>
            <person name="Chenine A.L."/>
            <person name="Ruprecht R.M."/>
        </authorList>
    </citation>
    <scope>NUCLEOTIDE SEQUENCE [LARGE SCALE GENOMIC DNA]</scope>
    <source>
        <strain evidence="6 7">CECT 8899</strain>
    </source>
</reference>
<dbReference type="RefSeq" id="WP_245820417.1">
    <property type="nucleotide sequence ID" value="NZ_FXZK01000001.1"/>
</dbReference>
<gene>
    <name evidence="6" type="primary">ndx1</name>
    <name evidence="6" type="ORF">LOM8899_00682</name>
</gene>
<dbReference type="Gene3D" id="3.90.79.10">
    <property type="entry name" value="Nucleoside Triphosphate Pyrophosphohydrolase"/>
    <property type="match status" value="1"/>
</dbReference>
<keyword evidence="2" id="KW-0479">Metal-binding</keyword>
<dbReference type="InterPro" id="IPR047198">
    <property type="entry name" value="DDP-like_NUDIX"/>
</dbReference>
<keyword evidence="4" id="KW-0460">Magnesium</keyword>
<comment type="cofactor">
    <cofactor evidence="1">
        <name>Mg(2+)</name>
        <dbReference type="ChEBI" id="CHEBI:18420"/>
    </cofactor>
</comment>
<evidence type="ECO:0000256" key="3">
    <source>
        <dbReference type="ARBA" id="ARBA00022801"/>
    </source>
</evidence>
<dbReference type="EMBL" id="FXZK01000001">
    <property type="protein sequence ID" value="SMY06555.1"/>
    <property type="molecule type" value="Genomic_DNA"/>
</dbReference>
<name>A0A238LAV1_9RHOB</name>
<dbReference type="Proteomes" id="UP000201613">
    <property type="component" value="Unassembled WGS sequence"/>
</dbReference>
<dbReference type="PROSITE" id="PS51462">
    <property type="entry name" value="NUDIX"/>
    <property type="match status" value="1"/>
</dbReference>
<evidence type="ECO:0000256" key="2">
    <source>
        <dbReference type="ARBA" id="ARBA00022723"/>
    </source>
</evidence>
<dbReference type="EC" id="3.6.1.61" evidence="6"/>
<sequence>MSLDEMHQLPLRLARKAKGRAHTQFAALCWRIVNGGPEICLITTRGKGRWTLPKGWPMDGQTPAEAAAMEAFEEAGLTGQSLDRCLGVYTYVKPKDKSRTPHLTLVFPLQVQTIHADWPERAVRRRKWVSPAKAARLLKSPELRHIVEQFDPRQLHR</sequence>
<dbReference type="GO" id="GO:0046872">
    <property type="term" value="F:metal ion binding"/>
    <property type="evidence" value="ECO:0007669"/>
    <property type="project" value="UniProtKB-KW"/>
</dbReference>
<keyword evidence="7" id="KW-1185">Reference proteome</keyword>
<dbReference type="PANTHER" id="PTHR12629:SF0">
    <property type="entry name" value="DIPHOSPHOINOSITOL-POLYPHOSPHATE DIPHOSPHATASE"/>
    <property type="match status" value="1"/>
</dbReference>
<evidence type="ECO:0000313" key="6">
    <source>
        <dbReference type="EMBL" id="SMY06555.1"/>
    </source>
</evidence>
<accession>A0A238LAV1</accession>
<dbReference type="Pfam" id="PF00293">
    <property type="entry name" value="NUDIX"/>
    <property type="match status" value="1"/>
</dbReference>
<dbReference type="InterPro" id="IPR000086">
    <property type="entry name" value="NUDIX_hydrolase_dom"/>
</dbReference>
<dbReference type="GO" id="GO:0005737">
    <property type="term" value="C:cytoplasm"/>
    <property type="evidence" value="ECO:0007669"/>
    <property type="project" value="TreeGrafter"/>
</dbReference>
<dbReference type="GO" id="GO:0016462">
    <property type="term" value="F:pyrophosphatase activity"/>
    <property type="evidence" value="ECO:0007669"/>
    <property type="project" value="InterPro"/>
</dbReference>
<keyword evidence="3 6" id="KW-0378">Hydrolase</keyword>
<evidence type="ECO:0000256" key="4">
    <source>
        <dbReference type="ARBA" id="ARBA00022842"/>
    </source>
</evidence>